<dbReference type="Gene3D" id="3.80.10.10">
    <property type="entry name" value="Ribonuclease Inhibitor"/>
    <property type="match status" value="1"/>
</dbReference>
<dbReference type="SMART" id="SM00367">
    <property type="entry name" value="LRR_CC"/>
    <property type="match status" value="4"/>
</dbReference>
<evidence type="ECO:0000313" key="5">
    <source>
        <dbReference type="Proteomes" id="UP001159659"/>
    </source>
</evidence>
<dbReference type="EMBL" id="CANTFK010000838">
    <property type="protein sequence ID" value="CAI5729884.1"/>
    <property type="molecule type" value="Genomic_DNA"/>
</dbReference>
<feature type="compositionally biased region" description="Acidic residues" evidence="1">
    <location>
        <begin position="454"/>
        <end position="470"/>
    </location>
</feature>
<dbReference type="Proteomes" id="UP001159659">
    <property type="component" value="Unassembled WGS sequence"/>
</dbReference>
<dbReference type="AlphaFoldDB" id="A0AAV0TZF1"/>
<keyword evidence="4" id="KW-1185">Reference proteome</keyword>
<name>A0AAV0TZF1_9STRA</name>
<dbReference type="EMBL" id="CAKLBC010000903">
    <property type="protein sequence ID" value="CAH0488848.1"/>
    <property type="molecule type" value="Genomic_DNA"/>
</dbReference>
<evidence type="ECO:0000313" key="4">
    <source>
        <dbReference type="Proteomes" id="UP001157938"/>
    </source>
</evidence>
<dbReference type="SUPFAM" id="SSF52047">
    <property type="entry name" value="RNI-like"/>
    <property type="match status" value="1"/>
</dbReference>
<dbReference type="InterPro" id="IPR032675">
    <property type="entry name" value="LRR_dom_sf"/>
</dbReference>
<reference evidence="3" key="2">
    <citation type="submission" date="2022-12" db="EMBL/GenBank/DDBJ databases">
        <authorList>
            <person name="Webb A."/>
        </authorList>
    </citation>
    <scope>NUCLEOTIDE SEQUENCE</scope>
    <source>
        <strain evidence="3">Pf2</strain>
    </source>
</reference>
<organism evidence="3 5">
    <name type="scientific">Peronospora farinosa</name>
    <dbReference type="NCBI Taxonomy" id="134698"/>
    <lineage>
        <taxon>Eukaryota</taxon>
        <taxon>Sar</taxon>
        <taxon>Stramenopiles</taxon>
        <taxon>Oomycota</taxon>
        <taxon>Peronosporomycetes</taxon>
        <taxon>Peronosporales</taxon>
        <taxon>Peronosporaceae</taxon>
        <taxon>Peronospora</taxon>
    </lineage>
</organism>
<dbReference type="Pfam" id="PF13516">
    <property type="entry name" value="LRR_6"/>
    <property type="match status" value="2"/>
</dbReference>
<evidence type="ECO:0000313" key="2">
    <source>
        <dbReference type="EMBL" id="CAH0488848.1"/>
    </source>
</evidence>
<evidence type="ECO:0000256" key="1">
    <source>
        <dbReference type="SAM" id="MobiDB-lite"/>
    </source>
</evidence>
<evidence type="ECO:0000313" key="3">
    <source>
        <dbReference type="EMBL" id="CAI5729884.1"/>
    </source>
</evidence>
<protein>
    <recommendedName>
        <fullName evidence="6">F-box domain-containing protein</fullName>
    </recommendedName>
</protein>
<dbReference type="InterPro" id="IPR001611">
    <property type="entry name" value="Leu-rich_rpt"/>
</dbReference>
<sequence>MVGKKRISPSLRKVEQDGESEDDVLFLHRKIATTATLKRKNQTKKDVLTLDRTLLEAARNFDMNSETVMRHMKVSVYALNEVVERCIMEFLPVIPNRLHVEAVCRRWRRLSLEEMPVTELDFEQVALRPLLRRNVRLMLERAKQQLTKLVLPDITLVDAHIELIVQQQNLRVFRAHRMQKRHFFNILEHCASLQTLELMDCRALRLSGQRGWPRDAVALREVYLNECHFFTNQAARSLIKICGSSLEKVVFTGAMSLDSQVLRDLATYSVKMAKLTISSVNLRDIQTMTEGVGASLRWLDLSSCRDMSSFSVGDSTNLLHLQVLMLDKTKINDDGLRAIARVAPSLQYLSLQDCRVISDDGLATISEGCTNLELVDLKGTAVTDASIEALEAQCPRLRLVRVDSCRSVSREMRRKYNERALRILKGDKLSKCERIFAERKKIEMVAQTRRDSESDNESESDRDSDDDYAI</sequence>
<dbReference type="GO" id="GO:0019005">
    <property type="term" value="C:SCF ubiquitin ligase complex"/>
    <property type="evidence" value="ECO:0007669"/>
    <property type="project" value="TreeGrafter"/>
</dbReference>
<reference evidence="2 4" key="1">
    <citation type="submission" date="2021-11" db="EMBL/GenBank/DDBJ databases">
        <authorList>
            <person name="Islam A."/>
            <person name="Islam S."/>
            <person name="Flora M.S."/>
            <person name="Rahman M."/>
            <person name="Ziaur R.M."/>
            <person name="Epstein J.H."/>
            <person name="Hassan M."/>
            <person name="Klassen M."/>
            <person name="Woodard K."/>
            <person name="Webb A."/>
            <person name="Webby R.J."/>
            <person name="El Zowalaty M.E."/>
        </authorList>
    </citation>
    <scope>NUCLEOTIDE SEQUENCE [LARGE SCALE GENOMIC DNA]</scope>
    <source>
        <strain evidence="2">Pf1</strain>
    </source>
</reference>
<gene>
    <name evidence="2" type="ORF">PFR001_LOCUS4306</name>
    <name evidence="3" type="ORF">PFR002_LOCUS6121</name>
</gene>
<dbReference type="PANTHER" id="PTHR13318">
    <property type="entry name" value="PARTNER OF PAIRED, ISOFORM B-RELATED"/>
    <property type="match status" value="1"/>
</dbReference>
<accession>A0AAV0TZF1</accession>
<dbReference type="InterPro" id="IPR006553">
    <property type="entry name" value="Leu-rich_rpt_Cys-con_subtyp"/>
</dbReference>
<proteinExistence type="predicted"/>
<dbReference type="Proteomes" id="UP001157938">
    <property type="component" value="Unassembled WGS sequence"/>
</dbReference>
<evidence type="ECO:0008006" key="6">
    <source>
        <dbReference type="Google" id="ProtNLM"/>
    </source>
</evidence>
<feature type="region of interest" description="Disordered" evidence="1">
    <location>
        <begin position="445"/>
        <end position="470"/>
    </location>
</feature>
<dbReference type="GO" id="GO:0031146">
    <property type="term" value="P:SCF-dependent proteasomal ubiquitin-dependent protein catabolic process"/>
    <property type="evidence" value="ECO:0007669"/>
    <property type="project" value="TreeGrafter"/>
</dbReference>
<comment type="caution">
    <text evidence="3">The sequence shown here is derived from an EMBL/GenBank/DDBJ whole genome shotgun (WGS) entry which is preliminary data.</text>
</comment>